<dbReference type="Proteomes" id="UP000324222">
    <property type="component" value="Unassembled WGS sequence"/>
</dbReference>
<proteinExistence type="predicted"/>
<dbReference type="AlphaFoldDB" id="A0A5B7CPI3"/>
<comment type="caution">
    <text evidence="2">The sequence shown here is derived from an EMBL/GenBank/DDBJ whole genome shotgun (WGS) entry which is preliminary data.</text>
</comment>
<protein>
    <submittedName>
        <fullName evidence="2">Uncharacterized protein</fullName>
    </submittedName>
</protein>
<sequence length="59" mass="6592">MGEEKNSLQSIGLTNKKQERSTDSLVRGSLWWGGEEEHAVRSGNSAKYQSNGALETFEY</sequence>
<accession>A0A5B7CPI3</accession>
<keyword evidence="3" id="KW-1185">Reference proteome</keyword>
<organism evidence="2 3">
    <name type="scientific">Portunus trituberculatus</name>
    <name type="common">Swimming crab</name>
    <name type="synonym">Neptunus trituberculatus</name>
    <dbReference type="NCBI Taxonomy" id="210409"/>
    <lineage>
        <taxon>Eukaryota</taxon>
        <taxon>Metazoa</taxon>
        <taxon>Ecdysozoa</taxon>
        <taxon>Arthropoda</taxon>
        <taxon>Crustacea</taxon>
        <taxon>Multicrustacea</taxon>
        <taxon>Malacostraca</taxon>
        <taxon>Eumalacostraca</taxon>
        <taxon>Eucarida</taxon>
        <taxon>Decapoda</taxon>
        <taxon>Pleocyemata</taxon>
        <taxon>Brachyura</taxon>
        <taxon>Eubrachyura</taxon>
        <taxon>Portunoidea</taxon>
        <taxon>Portunidae</taxon>
        <taxon>Portuninae</taxon>
        <taxon>Portunus</taxon>
    </lineage>
</organism>
<name>A0A5B7CPI3_PORTR</name>
<gene>
    <name evidence="2" type="ORF">E2C01_003721</name>
</gene>
<evidence type="ECO:0000313" key="2">
    <source>
        <dbReference type="EMBL" id="MPC11068.1"/>
    </source>
</evidence>
<evidence type="ECO:0000313" key="3">
    <source>
        <dbReference type="Proteomes" id="UP000324222"/>
    </source>
</evidence>
<feature type="region of interest" description="Disordered" evidence="1">
    <location>
        <begin position="1"/>
        <end position="22"/>
    </location>
</feature>
<reference evidence="2 3" key="1">
    <citation type="submission" date="2019-05" db="EMBL/GenBank/DDBJ databases">
        <title>Another draft genome of Portunus trituberculatus and its Hox gene families provides insights of decapod evolution.</title>
        <authorList>
            <person name="Jeong J.-H."/>
            <person name="Song I."/>
            <person name="Kim S."/>
            <person name="Choi T."/>
            <person name="Kim D."/>
            <person name="Ryu S."/>
            <person name="Kim W."/>
        </authorList>
    </citation>
    <scope>NUCLEOTIDE SEQUENCE [LARGE SCALE GENOMIC DNA]</scope>
    <source>
        <tissue evidence="2">Muscle</tissue>
    </source>
</reference>
<evidence type="ECO:0000256" key="1">
    <source>
        <dbReference type="SAM" id="MobiDB-lite"/>
    </source>
</evidence>
<dbReference type="EMBL" id="VSRR010000143">
    <property type="protein sequence ID" value="MPC11068.1"/>
    <property type="molecule type" value="Genomic_DNA"/>
</dbReference>